<reference evidence="2 3" key="1">
    <citation type="submission" date="2020-06" db="EMBL/GenBank/DDBJ databases">
        <title>Genome mining for natural products.</title>
        <authorList>
            <person name="Zhang B."/>
            <person name="Shi J."/>
            <person name="Ge H."/>
        </authorList>
    </citation>
    <scope>NUCLEOTIDE SEQUENCE [LARGE SCALE GENOMIC DNA]</scope>
    <source>
        <strain evidence="2 3">NA02069</strain>
    </source>
</reference>
<evidence type="ECO:0000313" key="2">
    <source>
        <dbReference type="EMBL" id="QKZ24372.1"/>
    </source>
</evidence>
<keyword evidence="3" id="KW-1185">Reference proteome</keyword>
<evidence type="ECO:0000313" key="3">
    <source>
        <dbReference type="Proteomes" id="UP000509418"/>
    </source>
</evidence>
<protein>
    <submittedName>
        <fullName evidence="2">Uncharacterized protein</fullName>
    </submittedName>
</protein>
<evidence type="ECO:0000256" key="1">
    <source>
        <dbReference type="SAM" id="MobiDB-lite"/>
    </source>
</evidence>
<dbReference type="EMBL" id="CP056041">
    <property type="protein sequence ID" value="QKZ24372.1"/>
    <property type="molecule type" value="Genomic_DNA"/>
</dbReference>
<dbReference type="RefSeq" id="WP_176578886.1">
    <property type="nucleotide sequence ID" value="NZ_CBDRGH010000005.1"/>
</dbReference>
<sequence>MIGKGEAILGAHAAAGRHPVKYGEDAGHIDFARADKEYLAFGHGVPSAWAPAVLELREAGPVAAAPSAMIPTPAGHDQARAASGGSCM</sequence>
<accession>A0A7H8TN70</accession>
<dbReference type="AlphaFoldDB" id="A0A7H8TN70"/>
<feature type="region of interest" description="Disordered" evidence="1">
    <location>
        <begin position="68"/>
        <end position="88"/>
    </location>
</feature>
<organism evidence="2 3">
    <name type="scientific">Streptomyces chartreusis</name>
    <dbReference type="NCBI Taxonomy" id="1969"/>
    <lineage>
        <taxon>Bacteria</taxon>
        <taxon>Bacillati</taxon>
        <taxon>Actinomycetota</taxon>
        <taxon>Actinomycetes</taxon>
        <taxon>Kitasatosporales</taxon>
        <taxon>Streptomycetaceae</taxon>
        <taxon>Streptomyces</taxon>
    </lineage>
</organism>
<proteinExistence type="predicted"/>
<dbReference type="Proteomes" id="UP000509418">
    <property type="component" value="Chromosome"/>
</dbReference>
<name>A0A7H8TN70_STRCX</name>
<gene>
    <name evidence="2" type="ORF">HUT05_47800</name>
</gene>